<organism evidence="2 3">
    <name type="scientific">Elysia chlorotica</name>
    <name type="common">Eastern emerald elysia</name>
    <name type="synonym">Sea slug</name>
    <dbReference type="NCBI Taxonomy" id="188477"/>
    <lineage>
        <taxon>Eukaryota</taxon>
        <taxon>Metazoa</taxon>
        <taxon>Spiralia</taxon>
        <taxon>Lophotrochozoa</taxon>
        <taxon>Mollusca</taxon>
        <taxon>Gastropoda</taxon>
        <taxon>Heterobranchia</taxon>
        <taxon>Euthyneura</taxon>
        <taxon>Panpulmonata</taxon>
        <taxon>Sacoglossa</taxon>
        <taxon>Placobranchoidea</taxon>
        <taxon>Plakobranchidae</taxon>
        <taxon>Elysia</taxon>
    </lineage>
</organism>
<sequence>MKAILKERRRIGLEYVGRKYNSEGNSYVKEVKPARKILDRCLQPLVPKQRKYRADQRTNAEKCRDYRLRLKAEDPSKFQDFKLKSNACAKKWRDNMSEEERQRQRERARQRQQQYRLRRKEMMKDLPSTPKPKPAKPAKHPKSPRLLENEADLIRERNRIRQARRRAKIKANPQQYEIEKKKEKEELLDEKVELKGCRHK</sequence>
<keyword evidence="3" id="KW-1185">Reference proteome</keyword>
<dbReference type="Proteomes" id="UP000271974">
    <property type="component" value="Unassembled WGS sequence"/>
</dbReference>
<reference evidence="2 3" key="1">
    <citation type="submission" date="2019-01" db="EMBL/GenBank/DDBJ databases">
        <title>A draft genome assembly of the solar-powered sea slug Elysia chlorotica.</title>
        <authorList>
            <person name="Cai H."/>
            <person name="Li Q."/>
            <person name="Fang X."/>
            <person name="Li J."/>
            <person name="Curtis N.E."/>
            <person name="Altenburger A."/>
            <person name="Shibata T."/>
            <person name="Feng M."/>
            <person name="Maeda T."/>
            <person name="Schwartz J.A."/>
            <person name="Shigenobu S."/>
            <person name="Lundholm N."/>
            <person name="Nishiyama T."/>
            <person name="Yang H."/>
            <person name="Hasebe M."/>
            <person name="Li S."/>
            <person name="Pierce S.K."/>
            <person name="Wang J."/>
        </authorList>
    </citation>
    <scope>NUCLEOTIDE SEQUENCE [LARGE SCALE GENOMIC DNA]</scope>
    <source>
        <strain evidence="2">EC2010</strain>
        <tissue evidence="2">Whole organism of an adult</tissue>
    </source>
</reference>
<dbReference type="EMBL" id="RQTK01000332">
    <property type="protein sequence ID" value="RUS81535.1"/>
    <property type="molecule type" value="Genomic_DNA"/>
</dbReference>
<comment type="caution">
    <text evidence="2">The sequence shown here is derived from an EMBL/GenBank/DDBJ whole genome shotgun (WGS) entry which is preliminary data.</text>
</comment>
<protein>
    <submittedName>
        <fullName evidence="2">Uncharacterized protein</fullName>
    </submittedName>
</protein>
<accession>A0A3S1BDL6</accession>
<evidence type="ECO:0000256" key="1">
    <source>
        <dbReference type="SAM" id="MobiDB-lite"/>
    </source>
</evidence>
<evidence type="ECO:0000313" key="2">
    <source>
        <dbReference type="EMBL" id="RUS81535.1"/>
    </source>
</evidence>
<name>A0A3S1BDL6_ELYCH</name>
<gene>
    <name evidence="2" type="ORF">EGW08_010705</name>
</gene>
<proteinExistence type="predicted"/>
<dbReference type="OrthoDB" id="6161632at2759"/>
<feature type="region of interest" description="Disordered" evidence="1">
    <location>
        <begin position="119"/>
        <end position="153"/>
    </location>
</feature>
<feature type="compositionally biased region" description="Basic residues" evidence="1">
    <location>
        <begin position="133"/>
        <end position="143"/>
    </location>
</feature>
<dbReference type="AlphaFoldDB" id="A0A3S1BDL6"/>
<evidence type="ECO:0000313" key="3">
    <source>
        <dbReference type="Proteomes" id="UP000271974"/>
    </source>
</evidence>